<evidence type="ECO:0000313" key="3">
    <source>
        <dbReference type="Proteomes" id="UP000535406"/>
    </source>
</evidence>
<feature type="transmembrane region" description="Helical" evidence="1">
    <location>
        <begin position="389"/>
        <end position="408"/>
    </location>
</feature>
<feature type="transmembrane region" description="Helical" evidence="1">
    <location>
        <begin position="117"/>
        <end position="140"/>
    </location>
</feature>
<reference evidence="2 3" key="1">
    <citation type="submission" date="2020-08" db="EMBL/GenBank/DDBJ databases">
        <title>Genomic Encyclopedia of Type Strains, Phase IV (KMG-IV): sequencing the most valuable type-strain genomes for metagenomic binning, comparative biology and taxonomic classification.</title>
        <authorList>
            <person name="Goeker M."/>
        </authorList>
    </citation>
    <scope>NUCLEOTIDE SEQUENCE [LARGE SCALE GENOMIC DNA]</scope>
    <source>
        <strain evidence="2 3">DSM 21319</strain>
    </source>
</reference>
<feature type="transmembrane region" description="Helical" evidence="1">
    <location>
        <begin position="175"/>
        <end position="192"/>
    </location>
</feature>
<feature type="transmembrane region" description="Helical" evidence="1">
    <location>
        <begin position="359"/>
        <end position="377"/>
    </location>
</feature>
<feature type="transmembrane region" description="Helical" evidence="1">
    <location>
        <begin position="146"/>
        <end position="163"/>
    </location>
</feature>
<feature type="transmembrane region" description="Helical" evidence="1">
    <location>
        <begin position="28"/>
        <end position="47"/>
    </location>
</feature>
<feature type="transmembrane region" description="Helical" evidence="1">
    <location>
        <begin position="198"/>
        <end position="227"/>
    </location>
</feature>
<comment type="caution">
    <text evidence="2">The sequence shown here is derived from an EMBL/GenBank/DDBJ whole genome shotgun (WGS) entry which is preliminary data.</text>
</comment>
<feature type="transmembrane region" description="Helical" evidence="1">
    <location>
        <begin position="91"/>
        <end position="110"/>
    </location>
</feature>
<feature type="transmembrane region" description="Helical" evidence="1">
    <location>
        <begin position="239"/>
        <end position="260"/>
    </location>
</feature>
<gene>
    <name evidence="2" type="ORF">HNQ66_002520</name>
</gene>
<keyword evidence="3" id="KW-1185">Reference proteome</keyword>
<feature type="transmembrane region" description="Helical" evidence="1">
    <location>
        <begin position="303"/>
        <end position="329"/>
    </location>
</feature>
<keyword evidence="1" id="KW-1133">Transmembrane helix</keyword>
<protein>
    <recommendedName>
        <fullName evidence="4">GtrA family protein</fullName>
    </recommendedName>
</protein>
<proteinExistence type="predicted"/>
<dbReference type="AlphaFoldDB" id="A0A7W7YVF2"/>
<keyword evidence="1" id="KW-0812">Transmembrane</keyword>
<accession>A0A7W7YVF2</accession>
<dbReference type="Proteomes" id="UP000535406">
    <property type="component" value="Unassembled WGS sequence"/>
</dbReference>
<evidence type="ECO:0000313" key="2">
    <source>
        <dbReference type="EMBL" id="MBB5043119.1"/>
    </source>
</evidence>
<evidence type="ECO:0008006" key="4">
    <source>
        <dbReference type="Google" id="ProtNLM"/>
    </source>
</evidence>
<sequence length="610" mass="64477">MSNPMPAALPLAHPQTAERRQGMTPGILILYSLLAIALLLAVSLPFATDYVGADNDDTMRLVMVRDLLAGQSWFDTTQYRLGLAGGTLMHWSRFVDLPIANLIDIFSLFTGRERAEALALAVWPLSLTVPVIFGMGLAGFRLGGKGAMHATLVLTVLFLVALNRFQPGAIDHHNVQLALAACIAAMLLDPFMRARDHAIAGALSGLAIAIGAETTPLIAAVCLVVSLRWVWHGPAFRDAAAAFGLALAATVTFAFFATVAPSRYGQVTCDSLSYGFYALATFGGGALFLTASLASGRSRAGRFAALAVAGAVIGAAVLLIAPGCLANPLDTLDPLLKTFWLSGVIEAQSALEQFHREPASIGTFYMPGLLAILVCLWRIRRKEAREAHGVLLALIAVSFTVTLIQIRGAIFSNLLSALPLGFLIADLRNAANAAPRNIRRASAFFLVTLASVPASWALAGAALPGRSQALLTEGLSAKAAARASCTDMASIRPLADEPVGVVAGPSNIGAAILRYTGHRVLSAPYHRNQGGMLTEMHIGLSNPHQAEAFLRGAHVTLLAFCPDDTQTRDLAKAEPEGLYADLLKGRVPAYLEPVAGTEGAVLRLYRVKPQ</sequence>
<organism evidence="2 3">
    <name type="scientific">Shinella fusca</name>
    <dbReference type="NCBI Taxonomy" id="544480"/>
    <lineage>
        <taxon>Bacteria</taxon>
        <taxon>Pseudomonadati</taxon>
        <taxon>Pseudomonadota</taxon>
        <taxon>Alphaproteobacteria</taxon>
        <taxon>Hyphomicrobiales</taxon>
        <taxon>Rhizobiaceae</taxon>
        <taxon>Shinella</taxon>
    </lineage>
</organism>
<feature type="transmembrane region" description="Helical" evidence="1">
    <location>
        <begin position="272"/>
        <end position="291"/>
    </location>
</feature>
<name>A0A7W7YVF2_9HYPH</name>
<dbReference type="EMBL" id="JACHIK010000007">
    <property type="protein sequence ID" value="MBB5043119.1"/>
    <property type="molecule type" value="Genomic_DNA"/>
</dbReference>
<keyword evidence="1" id="KW-0472">Membrane</keyword>
<evidence type="ECO:0000256" key="1">
    <source>
        <dbReference type="SAM" id="Phobius"/>
    </source>
</evidence>